<dbReference type="eggNOG" id="COG5285">
    <property type="taxonomic scope" value="Bacteria"/>
</dbReference>
<evidence type="ECO:0000313" key="2">
    <source>
        <dbReference type="Proteomes" id="UP000001225"/>
    </source>
</evidence>
<gene>
    <name evidence="1" type="ordered locus">Bpet2293</name>
</gene>
<protein>
    <recommendedName>
        <fullName evidence="3">Phytanoyl-CoA dioxygenase</fullName>
    </recommendedName>
</protein>
<organism evidence="1 2">
    <name type="scientific">Bordetella petrii (strain ATCC BAA-461 / DSM 12804 / CCUG 43448 / CIP 107267 / Se-1111R)</name>
    <dbReference type="NCBI Taxonomy" id="340100"/>
    <lineage>
        <taxon>Bacteria</taxon>
        <taxon>Pseudomonadati</taxon>
        <taxon>Pseudomonadota</taxon>
        <taxon>Betaproteobacteria</taxon>
        <taxon>Burkholderiales</taxon>
        <taxon>Alcaligenaceae</taxon>
        <taxon>Bordetella</taxon>
    </lineage>
</organism>
<sequence>MQFPGHQAWRWLMAPLWVLALATGAKSFEGNPLIGSRALNKRGLFVARARFAHFMAGLRRRKLAHLISDQDRRDFDRQGYILKPDFLPTEVFEAIYNEIMMTEGGARQMQQGHTITRRLPLDRRILKQMPATRHFLKSHLWRDLLSYVAASRCYPMNYVQSIYTQVRQGRGDPQTVLHSDTFHPTVKAWLLLTDVGRDDCPLIYVPGSHKLNLRRLAWMRRKSLQMPTPQDRMSSRGSLRITPNELARLGYAEPRALVATKNTLIVADTSGFHARGQSRYPCTRVEIWGYGRTNPFLPWTGCDIRGLPGVQDRATPIYWGILDMMEKLGWRRNPWRRMPPVPETDHSHRIPR</sequence>
<accession>A9ILW8</accession>
<evidence type="ECO:0008006" key="3">
    <source>
        <dbReference type="Google" id="ProtNLM"/>
    </source>
</evidence>
<dbReference type="STRING" id="94624.Bpet2293"/>
<keyword evidence="2" id="KW-1185">Reference proteome</keyword>
<evidence type="ECO:0000313" key="1">
    <source>
        <dbReference type="EMBL" id="CAP42636.1"/>
    </source>
</evidence>
<dbReference type="AlphaFoldDB" id="A9ILW8"/>
<dbReference type="Proteomes" id="UP000001225">
    <property type="component" value="Chromosome"/>
</dbReference>
<dbReference type="EMBL" id="AM902716">
    <property type="protein sequence ID" value="CAP42636.1"/>
    <property type="molecule type" value="Genomic_DNA"/>
</dbReference>
<dbReference type="KEGG" id="bpt:Bpet2293"/>
<proteinExistence type="predicted"/>
<dbReference type="Pfam" id="PF05721">
    <property type="entry name" value="PhyH"/>
    <property type="match status" value="1"/>
</dbReference>
<name>A9ILW8_BORPD</name>
<dbReference type="Gene3D" id="2.60.120.620">
    <property type="entry name" value="q2cbj1_9rhob like domain"/>
    <property type="match status" value="1"/>
</dbReference>
<dbReference type="GO" id="GO:0016706">
    <property type="term" value="F:2-oxoglutarate-dependent dioxygenase activity"/>
    <property type="evidence" value="ECO:0007669"/>
    <property type="project" value="UniProtKB-ARBA"/>
</dbReference>
<dbReference type="InterPro" id="IPR008775">
    <property type="entry name" value="Phytyl_CoA_dOase-like"/>
</dbReference>
<reference evidence="1 2" key="1">
    <citation type="journal article" date="2008" name="BMC Genomics">
        <title>The missing link: Bordetella petrii is endowed with both the metabolic versatility of environmental bacteria and virulence traits of pathogenic Bordetellae.</title>
        <authorList>
            <person name="Gross R."/>
            <person name="Guzman C.A."/>
            <person name="Sebaihia M."/>
            <person name="Martins Dos Santos V.A."/>
            <person name="Pieper D.H."/>
            <person name="Koebnik R."/>
            <person name="Lechner M."/>
            <person name="Bartels D."/>
            <person name="Buhrmester J."/>
            <person name="Choudhuri J.V."/>
            <person name="Ebensen T."/>
            <person name="Gaigalat L."/>
            <person name="Herrmann S."/>
            <person name="Khachane A.N."/>
            <person name="Larisch C."/>
            <person name="Link S."/>
            <person name="Linke B."/>
            <person name="Meyer F."/>
            <person name="Mormann S."/>
            <person name="Nakunst D."/>
            <person name="Rueckert C."/>
            <person name="Schneiker-Bekel S."/>
            <person name="Schulze K."/>
            <person name="Vorhoelter F.J."/>
            <person name="Yevsa T."/>
            <person name="Engle J.T."/>
            <person name="Goldman W.E."/>
            <person name="Puehler A."/>
            <person name="Goebel U.B."/>
            <person name="Goesmann A."/>
            <person name="Bloecker H."/>
            <person name="Kaiser O."/>
            <person name="Martinez-Arias R."/>
        </authorList>
    </citation>
    <scope>NUCLEOTIDE SEQUENCE [LARGE SCALE GENOMIC DNA]</scope>
    <source>
        <strain evidence="2">ATCC BAA-461 / DSM 12804 / CCUG 43448 / CIP 107267 / Se-1111R</strain>
    </source>
</reference>
<dbReference type="SUPFAM" id="SSF51197">
    <property type="entry name" value="Clavaminate synthase-like"/>
    <property type="match status" value="1"/>
</dbReference>